<protein>
    <recommendedName>
        <fullName evidence="3">Anti-sigma factor NepR domain-containing protein</fullName>
    </recommendedName>
</protein>
<sequence>MRSAGGLKHNDASEAVWCADPTCRAPVPGNISIMTPSRDAPDNGPVLDALARERLGRQLQALYEPVLDEGLDPRLAELLRQLDRDRQGEEG</sequence>
<reference evidence="1" key="1">
    <citation type="journal article" date="2016" name="Front. Microbiol.">
        <title>Genome Sequence of the Piezophilic, Mesophilic Sulfate-Reducing Bacterium Desulfovibrio indicus J2T.</title>
        <authorList>
            <person name="Cao J."/>
            <person name="Maignien L."/>
            <person name="Shao Z."/>
            <person name="Alain K."/>
            <person name="Jebbar M."/>
        </authorList>
    </citation>
    <scope>NUCLEOTIDE SEQUENCE</scope>
    <source>
        <strain evidence="1">NBRC 103626</strain>
    </source>
</reference>
<evidence type="ECO:0000313" key="1">
    <source>
        <dbReference type="EMBL" id="GJD80122.1"/>
    </source>
</evidence>
<accession>A0AA37HSI4</accession>
<organism evidence="1 2">
    <name type="scientific">Methylobacterium gregans</name>
    <dbReference type="NCBI Taxonomy" id="374424"/>
    <lineage>
        <taxon>Bacteria</taxon>
        <taxon>Pseudomonadati</taxon>
        <taxon>Pseudomonadota</taxon>
        <taxon>Alphaproteobacteria</taxon>
        <taxon>Hyphomicrobiales</taxon>
        <taxon>Methylobacteriaceae</taxon>
        <taxon>Methylobacterium</taxon>
    </lineage>
</organism>
<evidence type="ECO:0008006" key="3">
    <source>
        <dbReference type="Google" id="ProtNLM"/>
    </source>
</evidence>
<reference evidence="1" key="2">
    <citation type="submission" date="2021-08" db="EMBL/GenBank/DDBJ databases">
        <authorList>
            <person name="Tani A."/>
            <person name="Ola A."/>
            <person name="Ogura Y."/>
            <person name="Katsura K."/>
            <person name="Hayashi T."/>
        </authorList>
    </citation>
    <scope>NUCLEOTIDE SEQUENCE</scope>
    <source>
        <strain evidence="1">NBRC 103626</strain>
    </source>
</reference>
<comment type="caution">
    <text evidence="1">The sequence shown here is derived from an EMBL/GenBank/DDBJ whole genome shotgun (WGS) entry which is preliminary data.</text>
</comment>
<dbReference type="AlphaFoldDB" id="A0AA37HSI4"/>
<keyword evidence="2" id="KW-1185">Reference proteome</keyword>
<evidence type="ECO:0000313" key="2">
    <source>
        <dbReference type="Proteomes" id="UP001055108"/>
    </source>
</evidence>
<proteinExistence type="predicted"/>
<name>A0AA37HSI4_9HYPH</name>
<dbReference type="Proteomes" id="UP001055108">
    <property type="component" value="Unassembled WGS sequence"/>
</dbReference>
<gene>
    <name evidence="1" type="ORF">NBEOAGPD_3359</name>
</gene>
<dbReference type="EMBL" id="BPQM01000083">
    <property type="protein sequence ID" value="GJD80122.1"/>
    <property type="molecule type" value="Genomic_DNA"/>
</dbReference>